<dbReference type="PRINTS" id="PR00420">
    <property type="entry name" value="RNGMNOXGNASE"/>
</dbReference>
<evidence type="ECO:0000313" key="8">
    <source>
        <dbReference type="EMBL" id="GAM35500.1"/>
    </source>
</evidence>
<dbReference type="GO" id="GO:0004497">
    <property type="term" value="F:monooxygenase activity"/>
    <property type="evidence" value="ECO:0007669"/>
    <property type="project" value="UniProtKB-KW"/>
</dbReference>
<dbReference type="InterPro" id="IPR036188">
    <property type="entry name" value="FAD/NAD-bd_sf"/>
</dbReference>
<dbReference type="InterPro" id="IPR050493">
    <property type="entry name" value="FAD-dep_Monooxygenase_BioMet"/>
</dbReference>
<feature type="transmembrane region" description="Helical" evidence="6">
    <location>
        <begin position="12"/>
        <end position="30"/>
    </location>
</feature>
<reference evidence="9" key="1">
    <citation type="journal article" date="2015" name="Genome Announc.">
        <title>Draft genome sequence of Talaromyces cellulolyticus strain Y-94, a source of lignocellulosic biomass-degrading enzymes.</title>
        <authorList>
            <person name="Fujii T."/>
            <person name="Koike H."/>
            <person name="Sawayama S."/>
            <person name="Yano S."/>
            <person name="Inoue H."/>
        </authorList>
    </citation>
    <scope>NUCLEOTIDE SEQUENCE [LARGE SCALE GENOMIC DNA]</scope>
    <source>
        <strain evidence="9">Y-94</strain>
    </source>
</reference>
<accession>A0A6V8H3C9</accession>
<keyword evidence="4" id="KW-0560">Oxidoreductase</keyword>
<dbReference type="PANTHER" id="PTHR13789:SF261">
    <property type="entry name" value="HYDROXYLASE, PUTATIVE (AFU_ORTHOLOGUE AFUA_7G00590)-RELATED"/>
    <property type="match status" value="1"/>
</dbReference>
<keyword evidence="6" id="KW-0812">Transmembrane</keyword>
<dbReference type="Proteomes" id="UP000053095">
    <property type="component" value="Unassembled WGS sequence"/>
</dbReference>
<keyword evidence="6" id="KW-1133">Transmembrane helix</keyword>
<dbReference type="Pfam" id="PF01494">
    <property type="entry name" value="FAD_binding_3"/>
    <property type="match status" value="1"/>
</dbReference>
<evidence type="ECO:0000256" key="3">
    <source>
        <dbReference type="ARBA" id="ARBA00022827"/>
    </source>
</evidence>
<sequence>MTLIDMDETKPLNVLIIGAGLGGLTAAIALRRQGHSVKIFEQSHFASELGAAINVPPNAYGVLLHLGVDPALNGAVEMKYITEYDKTGTQVKVTDFASQSSRWQHPWLLAHRVDLHNQLKDAATCSEGIGEPAIIYTNSRVTGVDMKGATITLENGDVITGDVVIGADGIHSKSRTGLTEKVPFASGKSAYRFLLERKHVEKVPMTQKIVEKNGNMAFWFGTDRRIVMYPTRWNEILNFVCIHPDKRSEPASETWNEELLKMADPCTLKVWRLMDMDPISSWNNGSFALLGDAAHPFLPHQGQGGAQAMEDAVCLGIVLHKGVRSSEVPERLQLYQEIRKGRAEKVQALTRMSGEDIKEGSRNNLDKVMEFFIFNVSHDETHNSTQIVHKWALQRGPSPFWRMPVSFGPLPGPRQDVSGLSRILADTRYITTSLKIKTSRTLLQNLLPTASYCFSSPDTVAYASFTHTRYDKLDWLRGRGYDFWSFSLHGVEYNKKDGTTLSGTFMPVVFENLTDPILSGRDELGWPKLYADIDVKRSSKSFSMTSHWCGESFAFFNLDGLEPVNDPLRERQENIFVHKYIPATGNKGVADVEYPVCSPITPPSGRRFQTKEGAVSFKSGDWTSLPTIHHIVRRLEELPVYEFVEGTVVEGSGISDLGGTYRIE</sequence>
<feature type="domain" description="FAD-binding" evidence="7">
    <location>
        <begin position="13"/>
        <end position="347"/>
    </location>
</feature>
<keyword evidence="2" id="KW-0285">Flavoprotein</keyword>
<evidence type="ECO:0000256" key="5">
    <source>
        <dbReference type="ARBA" id="ARBA00023033"/>
    </source>
</evidence>
<gene>
    <name evidence="8" type="ORF">TCE0_017r03886</name>
</gene>
<organism evidence="8 9">
    <name type="scientific">Talaromyces pinophilus</name>
    <name type="common">Penicillium pinophilum</name>
    <dbReference type="NCBI Taxonomy" id="128442"/>
    <lineage>
        <taxon>Eukaryota</taxon>
        <taxon>Fungi</taxon>
        <taxon>Dikarya</taxon>
        <taxon>Ascomycota</taxon>
        <taxon>Pezizomycotina</taxon>
        <taxon>Eurotiomycetes</taxon>
        <taxon>Eurotiomycetidae</taxon>
        <taxon>Eurotiales</taxon>
        <taxon>Trichocomaceae</taxon>
        <taxon>Talaromyces</taxon>
        <taxon>Talaromyces sect. Talaromyces</taxon>
    </lineage>
</organism>
<dbReference type="EMBL" id="DF933813">
    <property type="protein sequence ID" value="GAM35500.1"/>
    <property type="molecule type" value="Genomic_DNA"/>
</dbReference>
<evidence type="ECO:0000256" key="1">
    <source>
        <dbReference type="ARBA" id="ARBA00007992"/>
    </source>
</evidence>
<keyword evidence="3" id="KW-0274">FAD</keyword>
<evidence type="ECO:0000256" key="4">
    <source>
        <dbReference type="ARBA" id="ARBA00023002"/>
    </source>
</evidence>
<dbReference type="Gene3D" id="3.50.50.60">
    <property type="entry name" value="FAD/NAD(P)-binding domain"/>
    <property type="match status" value="1"/>
</dbReference>
<dbReference type="GO" id="GO:0016829">
    <property type="term" value="F:lyase activity"/>
    <property type="evidence" value="ECO:0007669"/>
    <property type="project" value="InterPro"/>
</dbReference>
<keyword evidence="9" id="KW-1185">Reference proteome</keyword>
<dbReference type="PANTHER" id="PTHR13789">
    <property type="entry name" value="MONOOXYGENASE"/>
    <property type="match status" value="1"/>
</dbReference>
<dbReference type="Pfam" id="PF06314">
    <property type="entry name" value="ADC"/>
    <property type="match status" value="1"/>
</dbReference>
<dbReference type="SUPFAM" id="SSF51905">
    <property type="entry name" value="FAD/NAD(P)-binding domain"/>
    <property type="match status" value="1"/>
</dbReference>
<evidence type="ECO:0000313" key="9">
    <source>
        <dbReference type="Proteomes" id="UP000053095"/>
    </source>
</evidence>
<evidence type="ECO:0000259" key="7">
    <source>
        <dbReference type="Pfam" id="PF01494"/>
    </source>
</evidence>
<evidence type="ECO:0000256" key="6">
    <source>
        <dbReference type="SAM" id="Phobius"/>
    </source>
</evidence>
<dbReference type="SUPFAM" id="SSF54373">
    <property type="entry name" value="FAD-linked reductases, C-terminal domain"/>
    <property type="match status" value="1"/>
</dbReference>
<dbReference type="InterPro" id="IPR023375">
    <property type="entry name" value="ADC_dom_sf"/>
</dbReference>
<comment type="similarity">
    <text evidence="1">Belongs to the paxM FAD-dependent monooxygenase family.</text>
</comment>
<comment type="caution">
    <text evidence="8">The sequence shown here is derived from an EMBL/GenBank/DDBJ whole genome shotgun (WGS) entry which is preliminary data.</text>
</comment>
<dbReference type="Gene3D" id="2.40.400.10">
    <property type="entry name" value="Acetoacetate decarboxylase-like"/>
    <property type="match status" value="1"/>
</dbReference>
<name>A0A6V8H3C9_TALPI</name>
<dbReference type="AlphaFoldDB" id="A0A6V8H3C9"/>
<dbReference type="InterPro" id="IPR002938">
    <property type="entry name" value="FAD-bd"/>
</dbReference>
<evidence type="ECO:0000256" key="2">
    <source>
        <dbReference type="ARBA" id="ARBA00022630"/>
    </source>
</evidence>
<dbReference type="SUPFAM" id="SSF160104">
    <property type="entry name" value="Acetoacetate decarboxylase-like"/>
    <property type="match status" value="1"/>
</dbReference>
<dbReference type="GO" id="GO:0071949">
    <property type="term" value="F:FAD binding"/>
    <property type="evidence" value="ECO:0007669"/>
    <property type="project" value="InterPro"/>
</dbReference>
<proteinExistence type="inferred from homology"/>
<dbReference type="InterPro" id="IPR010451">
    <property type="entry name" value="Acetoacetate_decarboxylase"/>
</dbReference>
<keyword evidence="5" id="KW-0503">Monooxygenase</keyword>
<protein>
    <recommendedName>
        <fullName evidence="7">FAD-binding domain-containing protein</fullName>
    </recommendedName>
</protein>
<keyword evidence="6" id="KW-0472">Membrane</keyword>